<evidence type="ECO:0000313" key="2">
    <source>
        <dbReference type="Proteomes" id="UP001732700"/>
    </source>
</evidence>
<reference evidence="1" key="2">
    <citation type="submission" date="2025-09" db="UniProtKB">
        <authorList>
            <consortium name="EnsemblPlants"/>
        </authorList>
    </citation>
    <scope>IDENTIFICATION</scope>
</reference>
<accession>A0ACD5VAT6</accession>
<dbReference type="EnsemblPlants" id="AVESA.00010b.r2.3AG0411130.1">
    <property type="protein sequence ID" value="AVESA.00010b.r2.3AG0411130.1.CDS"/>
    <property type="gene ID" value="AVESA.00010b.r2.3AG0411130"/>
</dbReference>
<dbReference type="Proteomes" id="UP001732700">
    <property type="component" value="Chromosome 3A"/>
</dbReference>
<proteinExistence type="predicted"/>
<name>A0ACD5VAT6_AVESA</name>
<sequence length="112" mass="12159">MDYKYMNRFHTAILLSVLLLACFATHARCRTVEGMEKSVKDDSPYGACVPARGCEHSSICLFCCSLKDQCYEYLDECKADCSKSTSPLDQAAAAATNRAPPAATNRAPPASL</sequence>
<reference evidence="1" key="1">
    <citation type="submission" date="2021-05" db="EMBL/GenBank/DDBJ databases">
        <authorList>
            <person name="Scholz U."/>
            <person name="Mascher M."/>
            <person name="Fiebig A."/>
        </authorList>
    </citation>
    <scope>NUCLEOTIDE SEQUENCE [LARGE SCALE GENOMIC DNA]</scope>
</reference>
<keyword evidence="2" id="KW-1185">Reference proteome</keyword>
<protein>
    <submittedName>
        <fullName evidence="1">Uncharacterized protein</fullName>
    </submittedName>
</protein>
<evidence type="ECO:0000313" key="1">
    <source>
        <dbReference type="EnsemblPlants" id="AVESA.00010b.r2.3AG0411130.1.CDS"/>
    </source>
</evidence>
<organism evidence="1 2">
    <name type="scientific">Avena sativa</name>
    <name type="common">Oat</name>
    <dbReference type="NCBI Taxonomy" id="4498"/>
    <lineage>
        <taxon>Eukaryota</taxon>
        <taxon>Viridiplantae</taxon>
        <taxon>Streptophyta</taxon>
        <taxon>Embryophyta</taxon>
        <taxon>Tracheophyta</taxon>
        <taxon>Spermatophyta</taxon>
        <taxon>Magnoliopsida</taxon>
        <taxon>Liliopsida</taxon>
        <taxon>Poales</taxon>
        <taxon>Poaceae</taxon>
        <taxon>BOP clade</taxon>
        <taxon>Pooideae</taxon>
        <taxon>Poodae</taxon>
        <taxon>Poeae</taxon>
        <taxon>Poeae Chloroplast Group 1 (Aveneae type)</taxon>
        <taxon>Aveninae</taxon>
        <taxon>Avena</taxon>
    </lineage>
</organism>